<evidence type="ECO:0000256" key="12">
    <source>
        <dbReference type="RuleBase" id="RU003357"/>
    </source>
</evidence>
<proteinExistence type="inferred from homology"/>
<dbReference type="InterPro" id="IPR012910">
    <property type="entry name" value="Plug_dom"/>
</dbReference>
<evidence type="ECO:0000256" key="7">
    <source>
        <dbReference type="ARBA" id="ARBA00023077"/>
    </source>
</evidence>
<feature type="domain" description="TonB-dependent receptor plug" evidence="15">
    <location>
        <begin position="60"/>
        <end position="165"/>
    </location>
</feature>
<protein>
    <submittedName>
        <fullName evidence="16">Iron complex outermembrane receptor protein</fullName>
    </submittedName>
</protein>
<keyword evidence="4 11" id="KW-1134">Transmembrane beta strand</keyword>
<feature type="chain" id="PRO_5020759379" evidence="13">
    <location>
        <begin position="36"/>
        <end position="698"/>
    </location>
</feature>
<evidence type="ECO:0000256" key="13">
    <source>
        <dbReference type="SAM" id="SignalP"/>
    </source>
</evidence>
<keyword evidence="17" id="KW-1185">Reference proteome</keyword>
<dbReference type="GO" id="GO:0009279">
    <property type="term" value="C:cell outer membrane"/>
    <property type="evidence" value="ECO:0007669"/>
    <property type="project" value="UniProtKB-SubCell"/>
</dbReference>
<dbReference type="AlphaFoldDB" id="A0A4R2KVN8"/>
<reference evidence="16 17" key="1">
    <citation type="submission" date="2019-03" db="EMBL/GenBank/DDBJ databases">
        <title>Genomic Encyclopedia of Type Strains, Phase IV (KMG-IV): sequencing the most valuable type-strain genomes for metagenomic binning, comparative biology and taxonomic classification.</title>
        <authorList>
            <person name="Goeker M."/>
        </authorList>
    </citation>
    <scope>NUCLEOTIDE SEQUENCE [LARGE SCALE GENOMIC DNA]</scope>
    <source>
        <strain evidence="16 17">DSM 23344</strain>
    </source>
</reference>
<dbReference type="Proteomes" id="UP000294980">
    <property type="component" value="Unassembled WGS sequence"/>
</dbReference>
<accession>A0A4R2KVN8</accession>
<evidence type="ECO:0000259" key="14">
    <source>
        <dbReference type="Pfam" id="PF00593"/>
    </source>
</evidence>
<dbReference type="PROSITE" id="PS52016">
    <property type="entry name" value="TONB_DEPENDENT_REC_3"/>
    <property type="match status" value="1"/>
</dbReference>
<evidence type="ECO:0000256" key="5">
    <source>
        <dbReference type="ARBA" id="ARBA00022692"/>
    </source>
</evidence>
<evidence type="ECO:0000313" key="16">
    <source>
        <dbReference type="EMBL" id="TCO77012.1"/>
    </source>
</evidence>
<dbReference type="InterPro" id="IPR036942">
    <property type="entry name" value="Beta-barrel_TonB_sf"/>
</dbReference>
<dbReference type="OrthoDB" id="9764669at2"/>
<dbReference type="PANTHER" id="PTHR30069">
    <property type="entry name" value="TONB-DEPENDENT OUTER MEMBRANE RECEPTOR"/>
    <property type="match status" value="1"/>
</dbReference>
<evidence type="ECO:0000256" key="4">
    <source>
        <dbReference type="ARBA" id="ARBA00022452"/>
    </source>
</evidence>
<dbReference type="Pfam" id="PF07715">
    <property type="entry name" value="Plug"/>
    <property type="match status" value="1"/>
</dbReference>
<dbReference type="Gene3D" id="2.170.130.10">
    <property type="entry name" value="TonB-dependent receptor, plug domain"/>
    <property type="match status" value="1"/>
</dbReference>
<feature type="signal peptide" evidence="13">
    <location>
        <begin position="1"/>
        <end position="35"/>
    </location>
</feature>
<feature type="domain" description="TonB-dependent receptor-like beta-barrel" evidence="14">
    <location>
        <begin position="285"/>
        <end position="670"/>
    </location>
</feature>
<keyword evidence="9 16" id="KW-0675">Receptor</keyword>
<gene>
    <name evidence="16" type="ORF">EV688_10325</name>
</gene>
<dbReference type="GO" id="GO:0015344">
    <property type="term" value="F:siderophore uptake transmembrane transporter activity"/>
    <property type="evidence" value="ECO:0007669"/>
    <property type="project" value="TreeGrafter"/>
</dbReference>
<evidence type="ECO:0000256" key="10">
    <source>
        <dbReference type="ARBA" id="ARBA00023237"/>
    </source>
</evidence>
<name>A0A4R2KVN8_9GAMM</name>
<dbReference type="GO" id="GO:0044718">
    <property type="term" value="P:siderophore transmembrane transport"/>
    <property type="evidence" value="ECO:0007669"/>
    <property type="project" value="TreeGrafter"/>
</dbReference>
<comment type="subcellular location">
    <subcellularLocation>
        <location evidence="1 11">Cell outer membrane</location>
        <topology evidence="1 11">Multi-pass membrane protein</topology>
    </subcellularLocation>
</comment>
<dbReference type="InterPro" id="IPR037066">
    <property type="entry name" value="Plug_dom_sf"/>
</dbReference>
<dbReference type="Pfam" id="PF00593">
    <property type="entry name" value="TonB_dep_Rec_b-barrel"/>
    <property type="match status" value="1"/>
</dbReference>
<evidence type="ECO:0000256" key="11">
    <source>
        <dbReference type="PROSITE-ProRule" id="PRU01360"/>
    </source>
</evidence>
<evidence type="ECO:0000256" key="2">
    <source>
        <dbReference type="ARBA" id="ARBA00008143"/>
    </source>
</evidence>
<evidence type="ECO:0000256" key="6">
    <source>
        <dbReference type="ARBA" id="ARBA00022729"/>
    </source>
</evidence>
<keyword evidence="7 12" id="KW-0798">TonB box</keyword>
<sequence length="698" mass="75802">MSIAFAARRACPRAVFFFQLSVAVGFCLPVPPVAAQPSASQPVLETVVVTGQRLPTAAGETTAALSSVSERNATESVPLLSADMLRGVPGAFVQQTTPGQSTPIVRGLRGSQVLHLVDGFRLNNAIYRSAPNQYMALVPTAGPQRMELVRGAASVAYGSDAMGGAVQQLSLEPAFDRSLTPFGRLAWMGNSAATLSELGLAWGGSADAGELSIMASDIGSRRVGGGDRIANSGYRSHGLSLRTRHESASGHELHVFVQHMRQPSTPRIDELVPGFGQTEPSSARFDFAPNQRDFIGLAWDPAMDVGWADSGRIQLGWQRIRDDRATRPFGSDVLTRERNSSDLYTLAAVFNKRWSPRARTQYGLDVATDRVSSTRAERVGDQAFQPTAARFPDGASMDTLGVFLQQHFTPRPGTEFELGARFSRYRIDLPATQALPAASLEPRKTTLQLGLRQSLGNGLSLLVNAGEAYRAPNVFDLSALGPRPGNRFNAPNRNLAAETVSSYDAGLDWVTERGSLQAYMFYMDYSDRISSLATGEFTADGREIFTSENLGSSMLYGFELGFSRDLGDQWQLRGTLNWVWAEDQPEEGFTEPGDRIPPLNGRLQLAWRDAGPWELVTTLSGAAAQTRLSSRDVRDPRIDPTGTSGWGLLNVRARRSLGERWEVLVGVDNLLDKRYREHGSGLDAPGRGLTLSLEAPLI</sequence>
<evidence type="ECO:0000259" key="15">
    <source>
        <dbReference type="Pfam" id="PF07715"/>
    </source>
</evidence>
<comment type="similarity">
    <text evidence="2">Belongs to the TonB-dependent receptor family. Hemoglobin/haptoglobin binding protein subfamily.</text>
</comment>
<keyword evidence="10 11" id="KW-0998">Cell outer membrane</keyword>
<evidence type="ECO:0000313" key="17">
    <source>
        <dbReference type="Proteomes" id="UP000294980"/>
    </source>
</evidence>
<dbReference type="InterPro" id="IPR039426">
    <property type="entry name" value="TonB-dep_rcpt-like"/>
</dbReference>
<evidence type="ECO:0000256" key="1">
    <source>
        <dbReference type="ARBA" id="ARBA00004571"/>
    </source>
</evidence>
<organism evidence="16 17">
    <name type="scientific">Chromatocurvus halotolerans</name>
    <dbReference type="NCBI Taxonomy" id="1132028"/>
    <lineage>
        <taxon>Bacteria</taxon>
        <taxon>Pseudomonadati</taxon>
        <taxon>Pseudomonadota</taxon>
        <taxon>Gammaproteobacteria</taxon>
        <taxon>Cellvibrionales</taxon>
        <taxon>Halieaceae</taxon>
        <taxon>Chromatocurvus</taxon>
    </lineage>
</organism>
<keyword evidence="6 13" id="KW-0732">Signal</keyword>
<keyword evidence="3 11" id="KW-0813">Transport</keyword>
<dbReference type="SUPFAM" id="SSF56935">
    <property type="entry name" value="Porins"/>
    <property type="match status" value="1"/>
</dbReference>
<dbReference type="RefSeq" id="WP_117317476.1">
    <property type="nucleotide sequence ID" value="NZ_QQSW01000008.1"/>
</dbReference>
<comment type="caution">
    <text evidence="16">The sequence shown here is derived from an EMBL/GenBank/DDBJ whole genome shotgun (WGS) entry which is preliminary data.</text>
</comment>
<keyword evidence="5 11" id="KW-0812">Transmembrane</keyword>
<evidence type="ECO:0000256" key="8">
    <source>
        <dbReference type="ARBA" id="ARBA00023136"/>
    </source>
</evidence>
<dbReference type="EMBL" id="SLWX01000003">
    <property type="protein sequence ID" value="TCO77012.1"/>
    <property type="molecule type" value="Genomic_DNA"/>
</dbReference>
<dbReference type="PANTHER" id="PTHR30069:SF29">
    <property type="entry name" value="HEMOGLOBIN AND HEMOGLOBIN-HAPTOGLOBIN-BINDING PROTEIN 1-RELATED"/>
    <property type="match status" value="1"/>
</dbReference>
<evidence type="ECO:0000256" key="9">
    <source>
        <dbReference type="ARBA" id="ARBA00023170"/>
    </source>
</evidence>
<keyword evidence="8 11" id="KW-0472">Membrane</keyword>
<dbReference type="InterPro" id="IPR000531">
    <property type="entry name" value="Beta-barrel_TonB"/>
</dbReference>
<evidence type="ECO:0000256" key="3">
    <source>
        <dbReference type="ARBA" id="ARBA00022448"/>
    </source>
</evidence>
<dbReference type="Gene3D" id="2.40.170.20">
    <property type="entry name" value="TonB-dependent receptor, beta-barrel domain"/>
    <property type="match status" value="1"/>
</dbReference>